<evidence type="ECO:0000256" key="5">
    <source>
        <dbReference type="SAM" id="SignalP"/>
    </source>
</evidence>
<dbReference type="GO" id="GO:0008422">
    <property type="term" value="F:beta-glucosidase activity"/>
    <property type="evidence" value="ECO:0007669"/>
    <property type="project" value="TreeGrafter"/>
</dbReference>
<comment type="caution">
    <text evidence="7">The sequence shown here is derived from an EMBL/GenBank/DDBJ whole genome shotgun (WGS) entry which is preliminary data.</text>
</comment>
<keyword evidence="3 4" id="KW-0326">Glycosidase</keyword>
<accession>K1W8J5</accession>
<dbReference type="Pfam" id="PF00150">
    <property type="entry name" value="Cellulase"/>
    <property type="match status" value="1"/>
</dbReference>
<evidence type="ECO:0000259" key="6">
    <source>
        <dbReference type="Pfam" id="PF00150"/>
    </source>
</evidence>
<comment type="similarity">
    <text evidence="1 4">Belongs to the glycosyl hydrolase 5 (cellulase A) family.</text>
</comment>
<dbReference type="InterPro" id="IPR001547">
    <property type="entry name" value="Glyco_hydro_5"/>
</dbReference>
<sequence>MTLLLVLALLAVRAALVASRAFDALETDTLAALAARAPAHSAHSAYSPRGLVKRGGWFNYDEWKVRGVNLGGWLVLEPWITPSLFDGKPDWVVDEWTYAEFTKDNRSELERHWDTWITEQDLRAIAGAGLNTVRIPVGYWSLIPLEDEPFHTGAYPYLQKAVQWARSSGLNVILDLHGAPGSQNGFDNSGRRDQRSWFQNQHNADRAVDAVLNLVREFTKPEYGGAVSAIQLLNEPFPHEDWELSFVKDFYTRAYRSVREIDSDILVILHEAFRQLDTWRDAIPEAQRVALDTHIYAMFTPSILSYGYVDNLRWSCGFADTLPASPYWTIVGEFSLANTDCAPALNGRGRGARWDNTLSGAEKMKFPGNCAERTGPDPEKWSDSYKQQLSKSWQTQTWVYERAKGWVYWTWRTEAAADWSLLTGLSHRFIPTPITALPDGQPCNFSSFIHNSRYARDEAAAARIKPSLLDVVALAALALLEL</sequence>
<evidence type="ECO:0000256" key="4">
    <source>
        <dbReference type="RuleBase" id="RU361153"/>
    </source>
</evidence>
<evidence type="ECO:0000256" key="2">
    <source>
        <dbReference type="ARBA" id="ARBA00022801"/>
    </source>
</evidence>
<evidence type="ECO:0000313" key="8">
    <source>
        <dbReference type="Proteomes" id="UP000006757"/>
    </source>
</evidence>
<proteinExistence type="inferred from homology"/>
<keyword evidence="2 4" id="KW-0378">Hydrolase</keyword>
<dbReference type="Gene3D" id="3.20.20.80">
    <property type="entry name" value="Glycosidases"/>
    <property type="match status" value="1"/>
</dbReference>
<dbReference type="HOGENOM" id="CLU_004624_0_1_1"/>
<dbReference type="GO" id="GO:0005576">
    <property type="term" value="C:extracellular region"/>
    <property type="evidence" value="ECO:0007669"/>
    <property type="project" value="TreeGrafter"/>
</dbReference>
<evidence type="ECO:0000256" key="3">
    <source>
        <dbReference type="ARBA" id="ARBA00023295"/>
    </source>
</evidence>
<keyword evidence="8" id="KW-1185">Reference proteome</keyword>
<dbReference type="GO" id="GO:0009986">
    <property type="term" value="C:cell surface"/>
    <property type="evidence" value="ECO:0007669"/>
    <property type="project" value="TreeGrafter"/>
</dbReference>
<dbReference type="AlphaFoldDB" id="K1W8J5"/>
<dbReference type="InterPro" id="IPR050386">
    <property type="entry name" value="Glycosyl_hydrolase_5"/>
</dbReference>
<reference evidence="7 8" key="1">
    <citation type="journal article" date="2012" name="Eukaryot. Cell">
        <title>Genome sequence of the Trichosporon asahii environmental strain CBS 8904.</title>
        <authorList>
            <person name="Yang R.Y."/>
            <person name="Li H.T."/>
            <person name="Zhu H."/>
            <person name="Zhou G.P."/>
            <person name="Wang M."/>
            <person name="Wang L."/>
        </authorList>
    </citation>
    <scope>NUCLEOTIDE SEQUENCE [LARGE SCALE GENOMIC DNA]</scope>
    <source>
        <strain evidence="7 8">CBS 8904</strain>
    </source>
</reference>
<dbReference type="InParanoid" id="K1W8J5"/>
<dbReference type="STRING" id="1220162.K1W8J5"/>
<dbReference type="eggNOG" id="ENOG502QPYU">
    <property type="taxonomic scope" value="Eukaryota"/>
</dbReference>
<dbReference type="InterPro" id="IPR017853">
    <property type="entry name" value="GH"/>
</dbReference>
<dbReference type="EMBL" id="AMBO01000400">
    <property type="protein sequence ID" value="EKC97968.1"/>
    <property type="molecule type" value="Genomic_DNA"/>
</dbReference>
<dbReference type="PANTHER" id="PTHR31297:SF42">
    <property type="entry name" value="GLYCOSIDE HYDROLASE FAMILY 5 DOMAIN-CONTAINING PROTEIN"/>
    <property type="match status" value="1"/>
</dbReference>
<dbReference type="PANTHER" id="PTHR31297">
    <property type="entry name" value="GLUCAN ENDO-1,6-BETA-GLUCOSIDASE B"/>
    <property type="match status" value="1"/>
</dbReference>
<feature type="signal peptide" evidence="5">
    <location>
        <begin position="1"/>
        <end position="19"/>
    </location>
</feature>
<dbReference type="OMA" id="WVVDEWT"/>
<dbReference type="GO" id="GO:0009251">
    <property type="term" value="P:glucan catabolic process"/>
    <property type="evidence" value="ECO:0007669"/>
    <property type="project" value="TreeGrafter"/>
</dbReference>
<organism evidence="7 8">
    <name type="scientific">Trichosporon asahii var. asahii (strain CBS 8904)</name>
    <name type="common">Yeast</name>
    <dbReference type="NCBI Taxonomy" id="1220162"/>
    <lineage>
        <taxon>Eukaryota</taxon>
        <taxon>Fungi</taxon>
        <taxon>Dikarya</taxon>
        <taxon>Basidiomycota</taxon>
        <taxon>Agaricomycotina</taxon>
        <taxon>Tremellomycetes</taxon>
        <taxon>Trichosporonales</taxon>
        <taxon>Trichosporonaceae</taxon>
        <taxon>Trichosporon</taxon>
    </lineage>
</organism>
<protein>
    <submittedName>
        <fullName evidence="7">Glucan 1,3-beta-glucosidase</fullName>
    </submittedName>
</protein>
<dbReference type="Proteomes" id="UP000006757">
    <property type="component" value="Unassembled WGS sequence"/>
</dbReference>
<feature type="domain" description="Glycoside hydrolase family 5" evidence="6">
    <location>
        <begin position="109"/>
        <end position="298"/>
    </location>
</feature>
<gene>
    <name evidence="7" type="ORF">A1Q2_07765</name>
</gene>
<keyword evidence="5" id="KW-0732">Signal</keyword>
<name>K1W8J5_TRIAC</name>
<dbReference type="OrthoDB" id="62120at2759"/>
<dbReference type="SUPFAM" id="SSF51445">
    <property type="entry name" value="(Trans)glycosidases"/>
    <property type="match status" value="1"/>
</dbReference>
<evidence type="ECO:0000256" key="1">
    <source>
        <dbReference type="ARBA" id="ARBA00005641"/>
    </source>
</evidence>
<evidence type="ECO:0000313" key="7">
    <source>
        <dbReference type="EMBL" id="EKC97968.1"/>
    </source>
</evidence>
<feature type="chain" id="PRO_5003854628" evidence="5">
    <location>
        <begin position="20"/>
        <end position="482"/>
    </location>
</feature>